<dbReference type="Gene3D" id="3.30.160.100">
    <property type="entry name" value="Ribosome hibernation promotion factor-like"/>
    <property type="match status" value="1"/>
</dbReference>
<dbReference type="SUPFAM" id="SSF69754">
    <property type="entry name" value="Ribosome binding protein Y (YfiA homologue)"/>
    <property type="match status" value="1"/>
</dbReference>
<keyword evidence="2" id="KW-1185">Reference proteome</keyword>
<dbReference type="EMBL" id="NRRV01000006">
    <property type="protein sequence ID" value="MBK1629875.1"/>
    <property type="molecule type" value="Genomic_DNA"/>
</dbReference>
<dbReference type="Proteomes" id="UP000748752">
    <property type="component" value="Unassembled WGS sequence"/>
</dbReference>
<accession>A0ABS1CDC6</accession>
<name>A0ABS1CDC6_9GAMM</name>
<proteinExistence type="predicted"/>
<dbReference type="Pfam" id="PF02482">
    <property type="entry name" value="Ribosomal_S30AE"/>
    <property type="match status" value="1"/>
</dbReference>
<evidence type="ECO:0008006" key="3">
    <source>
        <dbReference type="Google" id="ProtNLM"/>
    </source>
</evidence>
<evidence type="ECO:0000313" key="1">
    <source>
        <dbReference type="EMBL" id="MBK1629875.1"/>
    </source>
</evidence>
<dbReference type="InterPro" id="IPR036567">
    <property type="entry name" value="RHF-like"/>
</dbReference>
<evidence type="ECO:0000313" key="2">
    <source>
        <dbReference type="Proteomes" id="UP000748752"/>
    </source>
</evidence>
<organism evidence="1 2">
    <name type="scientific">Thiohalocapsa halophila</name>
    <dbReference type="NCBI Taxonomy" id="69359"/>
    <lineage>
        <taxon>Bacteria</taxon>
        <taxon>Pseudomonadati</taxon>
        <taxon>Pseudomonadota</taxon>
        <taxon>Gammaproteobacteria</taxon>
        <taxon>Chromatiales</taxon>
        <taxon>Chromatiaceae</taxon>
        <taxon>Thiohalocapsa</taxon>
    </lineage>
</organism>
<protein>
    <recommendedName>
        <fullName evidence="3">HPF/RaiA family ribosome-associated protein</fullName>
    </recommendedName>
</protein>
<dbReference type="InterPro" id="IPR003489">
    <property type="entry name" value="RHF/RaiA"/>
</dbReference>
<gene>
    <name evidence="1" type="ORF">CKO31_03785</name>
</gene>
<dbReference type="RefSeq" id="WP_200234217.1">
    <property type="nucleotide sequence ID" value="NZ_NRRV01000006.1"/>
</dbReference>
<sequence length="114" mass="12584">MSVRITGDTLALDRKLGRRINRLAADLTQAAPDQQLDLQVRLAEEFDQVKGHRVRCELVANLSAKRQIVVREAHKKAEEAIDTAFGGLRTKLRRLRIRSLGKAGAAGDLRATGT</sequence>
<reference evidence="1 2" key="1">
    <citation type="journal article" date="2020" name="Microorganisms">
        <title>Osmotic Adaptation and Compatible Solute Biosynthesis of Phototrophic Bacteria as Revealed from Genome Analyses.</title>
        <authorList>
            <person name="Imhoff J.F."/>
            <person name="Rahn T."/>
            <person name="Kunzel S."/>
            <person name="Keller A."/>
            <person name="Neulinger S.C."/>
        </authorList>
    </citation>
    <scope>NUCLEOTIDE SEQUENCE [LARGE SCALE GENOMIC DNA]</scope>
    <source>
        <strain evidence="1 2">DSM 6210</strain>
    </source>
</reference>
<comment type="caution">
    <text evidence="1">The sequence shown here is derived from an EMBL/GenBank/DDBJ whole genome shotgun (WGS) entry which is preliminary data.</text>
</comment>